<dbReference type="Gene3D" id="2.80.10.50">
    <property type="match status" value="1"/>
</dbReference>
<evidence type="ECO:0000256" key="1">
    <source>
        <dbReference type="SAM" id="SignalP"/>
    </source>
</evidence>
<dbReference type="EMBL" id="RBXX01000002">
    <property type="protein sequence ID" value="RKT84148.1"/>
    <property type="molecule type" value="Genomic_DNA"/>
</dbReference>
<keyword evidence="1" id="KW-0732">Signal</keyword>
<dbReference type="Proteomes" id="UP000270697">
    <property type="component" value="Unassembled WGS sequence"/>
</dbReference>
<dbReference type="AlphaFoldDB" id="A0A1I5IS41"/>
<evidence type="ECO:0000313" key="2">
    <source>
        <dbReference type="EMBL" id="RKT84148.1"/>
    </source>
</evidence>
<feature type="signal peptide" evidence="1">
    <location>
        <begin position="1"/>
        <end position="28"/>
    </location>
</feature>
<reference evidence="2 5" key="2">
    <citation type="submission" date="2018-10" db="EMBL/GenBank/DDBJ databases">
        <title>Sequencing the genomes of 1000 actinobacteria strains.</title>
        <authorList>
            <person name="Klenk H.-P."/>
        </authorList>
    </citation>
    <scope>NUCLEOTIDE SEQUENCE [LARGE SCALE GENOMIC DNA]</scope>
    <source>
        <strain evidence="2 5">DSM 45119</strain>
    </source>
</reference>
<organism evidence="3 4">
    <name type="scientific">Saccharopolyspora antimicrobica</name>
    <dbReference type="NCBI Taxonomy" id="455193"/>
    <lineage>
        <taxon>Bacteria</taxon>
        <taxon>Bacillati</taxon>
        <taxon>Actinomycetota</taxon>
        <taxon>Actinomycetes</taxon>
        <taxon>Pseudonocardiales</taxon>
        <taxon>Pseudonocardiaceae</taxon>
        <taxon>Saccharopolyspora</taxon>
    </lineage>
</organism>
<protein>
    <submittedName>
        <fullName evidence="3">Uncharacterized protein</fullName>
    </submittedName>
</protein>
<name>A0A1I5IS41_9PSEU</name>
<proteinExistence type="predicted"/>
<feature type="chain" id="PRO_5011751041" evidence="1">
    <location>
        <begin position="29"/>
        <end position="170"/>
    </location>
</feature>
<reference evidence="3 4" key="1">
    <citation type="submission" date="2016-10" db="EMBL/GenBank/DDBJ databases">
        <authorList>
            <person name="de Groot N.N."/>
        </authorList>
    </citation>
    <scope>NUCLEOTIDE SEQUENCE [LARGE SCALE GENOMIC DNA]</scope>
    <source>
        <strain evidence="3 4">CPCC 201259</strain>
    </source>
</reference>
<dbReference type="OrthoDB" id="4191039at2"/>
<dbReference type="Proteomes" id="UP000199398">
    <property type="component" value="Unassembled WGS sequence"/>
</dbReference>
<evidence type="ECO:0000313" key="4">
    <source>
        <dbReference type="Proteomes" id="UP000199398"/>
    </source>
</evidence>
<evidence type="ECO:0000313" key="3">
    <source>
        <dbReference type="EMBL" id="SFO63334.1"/>
    </source>
</evidence>
<keyword evidence="5" id="KW-1185">Reference proteome</keyword>
<dbReference type="RefSeq" id="WP_143121759.1">
    <property type="nucleotide sequence ID" value="NZ_FOUP01000019.1"/>
</dbReference>
<accession>A0A1I5IS41</accession>
<sequence length="170" mass="18614">MTLRRALAWAFALVSIAALVAFAPAATAAQPRAYVQPGTYQIEFGTSSFGEVLTEPWDATPGTPVVLLPRGEGAQVWVIARKGRGYTIQSAQTGHYLGVRVEPGHHRLAVITPQPHTWTLDTTPRADRVHIASGQFRLDRSPLLIFPPRVDVQQAREGISQEWQLTRIGG</sequence>
<dbReference type="EMBL" id="FOUP01000019">
    <property type="protein sequence ID" value="SFO63334.1"/>
    <property type="molecule type" value="Genomic_DNA"/>
</dbReference>
<gene>
    <name evidence="2" type="ORF">ATL45_2452</name>
    <name evidence="3" type="ORF">SAMN05421805_119131</name>
</gene>
<evidence type="ECO:0000313" key="5">
    <source>
        <dbReference type="Proteomes" id="UP000270697"/>
    </source>
</evidence>